<protein>
    <recommendedName>
        <fullName evidence="1">TcaA 4th domain-containing protein</fullName>
    </recommendedName>
</protein>
<accession>A0ABW3DE33</accession>
<name>A0ABW3DE33_9BACL</name>
<feature type="domain" description="TcaA 4th" evidence="1">
    <location>
        <begin position="90"/>
        <end position="166"/>
    </location>
</feature>
<reference evidence="3" key="1">
    <citation type="journal article" date="2019" name="Int. J. Syst. Evol. Microbiol.">
        <title>The Global Catalogue of Microorganisms (GCM) 10K type strain sequencing project: providing services to taxonomists for standard genome sequencing and annotation.</title>
        <authorList>
            <consortium name="The Broad Institute Genomics Platform"/>
            <consortium name="The Broad Institute Genome Sequencing Center for Infectious Disease"/>
            <person name="Wu L."/>
            <person name="Ma J."/>
        </authorList>
    </citation>
    <scope>NUCLEOTIDE SEQUENCE [LARGE SCALE GENOMIC DNA]</scope>
    <source>
        <strain evidence="3">CCUG 57263</strain>
    </source>
</reference>
<evidence type="ECO:0000313" key="2">
    <source>
        <dbReference type="EMBL" id="MFD0871733.1"/>
    </source>
</evidence>
<organism evidence="2 3">
    <name type="scientific">Paenibacillus residui</name>
    <dbReference type="NCBI Taxonomy" id="629724"/>
    <lineage>
        <taxon>Bacteria</taxon>
        <taxon>Bacillati</taxon>
        <taxon>Bacillota</taxon>
        <taxon>Bacilli</taxon>
        <taxon>Bacillales</taxon>
        <taxon>Paenibacillaceae</taxon>
        <taxon>Paenibacillus</taxon>
    </lineage>
</organism>
<sequence>MVRFLHHRCPPSVLNITLENDNGTITVDGKETHEVSKGNHSVKLGPLFPGEYQVDFKTKFDYVGKEITESEPVSLLGMESETDYSKMVTGDQVRINSPLGEVQAYVNDQPTPFVQRSYMDDSSGDYFYPAFSDGSQKIYGVAKFPWGESKSEPVVIDDLSDNYDITPPLQEQTRKEVLDFVTLFLETRAEAYGSKDISELEKLYPNFEGDLLQMVEADREDMYYPWGSDNTLQSVKLQEFRFTGSEDPADHVAVFYDREKKHFFVQVTGIHAFYALTISDGDVDDIDNDELLNLNLVYTDGKWTVSKIF</sequence>
<dbReference type="RefSeq" id="WP_379290911.1">
    <property type="nucleotide sequence ID" value="NZ_JBHTIU010000088.1"/>
</dbReference>
<dbReference type="Pfam" id="PF22820">
    <property type="entry name" value="TcaA_3rd_4th"/>
    <property type="match status" value="1"/>
</dbReference>
<dbReference type="InterPro" id="IPR054530">
    <property type="entry name" value="TcaA_4th"/>
</dbReference>
<comment type="caution">
    <text evidence="2">The sequence shown here is derived from an EMBL/GenBank/DDBJ whole genome shotgun (WGS) entry which is preliminary data.</text>
</comment>
<proteinExistence type="predicted"/>
<gene>
    <name evidence="2" type="ORF">ACFQ03_21625</name>
</gene>
<keyword evidence="3" id="KW-1185">Reference proteome</keyword>
<evidence type="ECO:0000259" key="1">
    <source>
        <dbReference type="Pfam" id="PF22820"/>
    </source>
</evidence>
<dbReference type="Proteomes" id="UP001597120">
    <property type="component" value="Unassembled WGS sequence"/>
</dbReference>
<dbReference type="EMBL" id="JBHTIU010000088">
    <property type="protein sequence ID" value="MFD0871733.1"/>
    <property type="molecule type" value="Genomic_DNA"/>
</dbReference>
<evidence type="ECO:0000313" key="3">
    <source>
        <dbReference type="Proteomes" id="UP001597120"/>
    </source>
</evidence>